<dbReference type="EC" id="2.5.1.18" evidence="5"/>
<keyword evidence="20" id="KW-1185">Reference proteome</keyword>
<accession>A0A485KDV0</accession>
<dbReference type="EMBL" id="CAADRA010001513">
    <property type="protein sequence ID" value="VFT82185.1"/>
    <property type="molecule type" value="Genomic_DNA"/>
</dbReference>
<dbReference type="PANTHER" id="PTHR10689:SF6">
    <property type="entry name" value="MICROSOMAL GLUTATHIONE S-TRANSFERASE 1"/>
    <property type="match status" value="1"/>
</dbReference>
<evidence type="ECO:0000256" key="11">
    <source>
        <dbReference type="ARBA" id="ARBA00022990"/>
    </source>
</evidence>
<evidence type="ECO:0000256" key="16">
    <source>
        <dbReference type="ARBA" id="ARBA00049385"/>
    </source>
</evidence>
<dbReference type="Proteomes" id="UP000332933">
    <property type="component" value="Unassembled WGS sequence"/>
</dbReference>
<evidence type="ECO:0000256" key="5">
    <source>
        <dbReference type="ARBA" id="ARBA00012452"/>
    </source>
</evidence>
<dbReference type="GO" id="GO:0005789">
    <property type="term" value="C:endoplasmic reticulum membrane"/>
    <property type="evidence" value="ECO:0007669"/>
    <property type="project" value="UniProtKB-SubCell"/>
</dbReference>
<evidence type="ECO:0000256" key="12">
    <source>
        <dbReference type="ARBA" id="ARBA00023128"/>
    </source>
</evidence>
<keyword evidence="10 17" id="KW-1133">Transmembrane helix</keyword>
<protein>
    <recommendedName>
        <fullName evidence="15">Microsomal glutathione S-transferase 1</fullName>
        <ecNumber evidence="5">2.5.1.18</ecNumber>
    </recommendedName>
</protein>
<organism evidence="19 20">
    <name type="scientific">Aphanomyces stellatus</name>
    <dbReference type="NCBI Taxonomy" id="120398"/>
    <lineage>
        <taxon>Eukaryota</taxon>
        <taxon>Sar</taxon>
        <taxon>Stramenopiles</taxon>
        <taxon>Oomycota</taxon>
        <taxon>Saprolegniomycetes</taxon>
        <taxon>Saprolegniales</taxon>
        <taxon>Verrucalvaceae</taxon>
        <taxon>Aphanomyces</taxon>
    </lineage>
</organism>
<dbReference type="InterPro" id="IPR023352">
    <property type="entry name" value="MAPEG-like_dom_sf"/>
</dbReference>
<comment type="similarity">
    <text evidence="4">Belongs to the MAPEG family.</text>
</comment>
<dbReference type="AlphaFoldDB" id="A0A485KDV0"/>
<gene>
    <name evidence="19" type="primary">Aste57867_5105</name>
    <name evidence="18" type="ORF">As57867_005092</name>
    <name evidence="19" type="ORF">ASTE57867_5105</name>
</gene>
<keyword evidence="13 17" id="KW-0472">Membrane</keyword>
<feature type="transmembrane region" description="Helical" evidence="17">
    <location>
        <begin position="79"/>
        <end position="101"/>
    </location>
</feature>
<evidence type="ECO:0000256" key="4">
    <source>
        <dbReference type="ARBA" id="ARBA00010459"/>
    </source>
</evidence>
<keyword evidence="12" id="KW-0496">Mitochondrion</keyword>
<dbReference type="Pfam" id="PF01124">
    <property type="entry name" value="MAPEG"/>
    <property type="match status" value="1"/>
</dbReference>
<keyword evidence="11" id="KW-0007">Acetylation</keyword>
<dbReference type="OrthoDB" id="193139at2759"/>
<dbReference type="InterPro" id="IPR001129">
    <property type="entry name" value="Membr-assoc_MAPEG"/>
</dbReference>
<evidence type="ECO:0000256" key="10">
    <source>
        <dbReference type="ARBA" id="ARBA00022989"/>
    </source>
</evidence>
<dbReference type="PANTHER" id="PTHR10689">
    <property type="entry name" value="MICROSOMAL GLUTATHIONE S-TRANSFERASE 1"/>
    <property type="match status" value="1"/>
</dbReference>
<comment type="subunit">
    <text evidence="14">Homotrimer; The trimer binds only one molecule of glutathione.</text>
</comment>
<sequence length="147" mass="15467">MVCTVVLYLKHAVTGFLSAKAKFAAGTRAPEDATDGTQNFGVTRYEGHDVEEKNAAKITEQRWNRIAMNDLENIPLGLIMAWAAVACGGDATTVAVATIVFTIARIGHTVAYARALSQARGLAYLVGSVAIFVLAGAGLAGAFRSNH</sequence>
<keyword evidence="8" id="KW-1000">Mitochondrion outer membrane</keyword>
<dbReference type="Gene3D" id="1.20.120.550">
    <property type="entry name" value="Membrane associated eicosanoid/glutathione metabolism-like domain"/>
    <property type="match status" value="1"/>
</dbReference>
<evidence type="ECO:0000256" key="15">
    <source>
        <dbReference type="ARBA" id="ARBA00039397"/>
    </source>
</evidence>
<dbReference type="InterPro" id="IPR040162">
    <property type="entry name" value="MGST1-like"/>
</dbReference>
<dbReference type="SUPFAM" id="SSF161084">
    <property type="entry name" value="MAPEG domain-like"/>
    <property type="match status" value="1"/>
</dbReference>
<evidence type="ECO:0000256" key="13">
    <source>
        <dbReference type="ARBA" id="ARBA00023136"/>
    </source>
</evidence>
<evidence type="ECO:0000256" key="17">
    <source>
        <dbReference type="SAM" id="Phobius"/>
    </source>
</evidence>
<name>A0A485KDV0_9STRA</name>
<evidence type="ECO:0000256" key="2">
    <source>
        <dbReference type="ARBA" id="ARBA00004294"/>
    </source>
</evidence>
<evidence type="ECO:0000256" key="9">
    <source>
        <dbReference type="ARBA" id="ARBA00022824"/>
    </source>
</evidence>
<keyword evidence="7 17" id="KW-0812">Transmembrane</keyword>
<keyword evidence="9" id="KW-0256">Endoplasmic reticulum</keyword>
<evidence type="ECO:0000256" key="8">
    <source>
        <dbReference type="ARBA" id="ARBA00022787"/>
    </source>
</evidence>
<evidence type="ECO:0000313" key="19">
    <source>
        <dbReference type="EMBL" id="VFT82185.1"/>
    </source>
</evidence>
<comment type="catalytic activity">
    <reaction evidence="16">
        <text>RX + glutathione = an S-substituted glutathione + a halide anion + H(+)</text>
        <dbReference type="Rhea" id="RHEA:16437"/>
        <dbReference type="ChEBI" id="CHEBI:15378"/>
        <dbReference type="ChEBI" id="CHEBI:16042"/>
        <dbReference type="ChEBI" id="CHEBI:17792"/>
        <dbReference type="ChEBI" id="CHEBI:57925"/>
        <dbReference type="ChEBI" id="CHEBI:90779"/>
        <dbReference type="EC" id="2.5.1.18"/>
    </reaction>
    <physiologicalReaction direction="left-to-right" evidence="16">
        <dbReference type="Rhea" id="RHEA:16438"/>
    </physiologicalReaction>
</comment>
<evidence type="ECO:0000256" key="14">
    <source>
        <dbReference type="ARBA" id="ARBA00038540"/>
    </source>
</evidence>
<proteinExistence type="inferred from homology"/>
<reference evidence="19 20" key="1">
    <citation type="submission" date="2019-03" db="EMBL/GenBank/DDBJ databases">
        <authorList>
            <person name="Gaulin E."/>
            <person name="Dumas B."/>
        </authorList>
    </citation>
    <scope>NUCLEOTIDE SEQUENCE [LARGE SCALE GENOMIC DNA]</scope>
    <source>
        <strain evidence="19">CBS 568.67</strain>
    </source>
</reference>
<feature type="transmembrane region" description="Helical" evidence="17">
    <location>
        <begin position="122"/>
        <end position="143"/>
    </location>
</feature>
<evidence type="ECO:0000256" key="6">
    <source>
        <dbReference type="ARBA" id="ARBA00022679"/>
    </source>
</evidence>
<evidence type="ECO:0000313" key="18">
    <source>
        <dbReference type="EMBL" id="KAF0711745.1"/>
    </source>
</evidence>
<evidence type="ECO:0000256" key="1">
    <source>
        <dbReference type="ARBA" id="ARBA00003701"/>
    </source>
</evidence>
<comment type="function">
    <text evidence="1">Conjugation of reduced glutathione to a wide number of exogenous and endogenous hydrophobic electrophiles.</text>
</comment>
<keyword evidence="6" id="KW-0808">Transferase</keyword>
<dbReference type="GO" id="GO:0005741">
    <property type="term" value="C:mitochondrial outer membrane"/>
    <property type="evidence" value="ECO:0007669"/>
    <property type="project" value="UniProtKB-SubCell"/>
</dbReference>
<evidence type="ECO:0000313" key="20">
    <source>
        <dbReference type="Proteomes" id="UP000332933"/>
    </source>
</evidence>
<evidence type="ECO:0000256" key="3">
    <source>
        <dbReference type="ARBA" id="ARBA00004477"/>
    </source>
</evidence>
<dbReference type="GO" id="GO:0004364">
    <property type="term" value="F:glutathione transferase activity"/>
    <property type="evidence" value="ECO:0007669"/>
    <property type="project" value="UniProtKB-EC"/>
</dbReference>
<evidence type="ECO:0000256" key="7">
    <source>
        <dbReference type="ARBA" id="ARBA00022692"/>
    </source>
</evidence>
<reference evidence="18" key="2">
    <citation type="submission" date="2019-06" db="EMBL/GenBank/DDBJ databases">
        <title>Genomics analysis of Aphanomyces spp. identifies a new class of oomycete effector associated with host adaptation.</title>
        <authorList>
            <person name="Gaulin E."/>
        </authorList>
    </citation>
    <scope>NUCLEOTIDE SEQUENCE</scope>
    <source>
        <strain evidence="18">CBS 578.67</strain>
    </source>
</reference>
<comment type="subcellular location">
    <subcellularLocation>
        <location evidence="3">Endoplasmic reticulum membrane</location>
        <topology evidence="3">Multi-pass membrane protein</topology>
    </subcellularLocation>
    <subcellularLocation>
        <location evidence="2">Mitochondrion outer membrane</location>
    </subcellularLocation>
</comment>
<dbReference type="EMBL" id="VJMH01001512">
    <property type="protein sequence ID" value="KAF0711745.1"/>
    <property type="molecule type" value="Genomic_DNA"/>
</dbReference>